<dbReference type="AlphaFoldDB" id="A0AA86S7Y3"/>
<dbReference type="Proteomes" id="UP001189624">
    <property type="component" value="Chromosome 4"/>
</dbReference>
<evidence type="ECO:0000313" key="1">
    <source>
        <dbReference type="EMBL" id="CAJ1946956.1"/>
    </source>
</evidence>
<dbReference type="Gramene" id="rna-AYBTSS11_LOCUS12405">
    <property type="protein sequence ID" value="CAJ1946956.1"/>
    <property type="gene ID" value="gene-AYBTSS11_LOCUS12405"/>
</dbReference>
<accession>A0AA86S7Y3</accession>
<protein>
    <submittedName>
        <fullName evidence="1">Uncharacterized protein</fullName>
    </submittedName>
</protein>
<name>A0AA86S7Y3_9FABA</name>
<keyword evidence="2" id="KW-1185">Reference proteome</keyword>
<sequence>MKRKSNKEGERSIIQPPFIIDPPHTLTASFLHKSLLEEEMVMRLLARGAGFHSQKEMPVLRAFAVSHSFASVLLTTASKGA</sequence>
<proteinExistence type="predicted"/>
<evidence type="ECO:0000313" key="2">
    <source>
        <dbReference type="Proteomes" id="UP001189624"/>
    </source>
</evidence>
<reference evidence="1" key="1">
    <citation type="submission" date="2023-10" db="EMBL/GenBank/DDBJ databases">
        <authorList>
            <person name="Domelevo Entfellner J.-B."/>
        </authorList>
    </citation>
    <scope>NUCLEOTIDE SEQUENCE</scope>
</reference>
<dbReference type="EMBL" id="OY731401">
    <property type="protein sequence ID" value="CAJ1946956.1"/>
    <property type="molecule type" value="Genomic_DNA"/>
</dbReference>
<organism evidence="1 2">
    <name type="scientific">Sphenostylis stenocarpa</name>
    <dbReference type="NCBI Taxonomy" id="92480"/>
    <lineage>
        <taxon>Eukaryota</taxon>
        <taxon>Viridiplantae</taxon>
        <taxon>Streptophyta</taxon>
        <taxon>Embryophyta</taxon>
        <taxon>Tracheophyta</taxon>
        <taxon>Spermatophyta</taxon>
        <taxon>Magnoliopsida</taxon>
        <taxon>eudicotyledons</taxon>
        <taxon>Gunneridae</taxon>
        <taxon>Pentapetalae</taxon>
        <taxon>rosids</taxon>
        <taxon>fabids</taxon>
        <taxon>Fabales</taxon>
        <taxon>Fabaceae</taxon>
        <taxon>Papilionoideae</taxon>
        <taxon>50 kb inversion clade</taxon>
        <taxon>NPAAA clade</taxon>
        <taxon>indigoferoid/millettioid clade</taxon>
        <taxon>Phaseoleae</taxon>
        <taxon>Sphenostylis</taxon>
    </lineage>
</organism>
<feature type="non-terminal residue" evidence="1">
    <location>
        <position position="81"/>
    </location>
</feature>
<gene>
    <name evidence="1" type="ORF">AYBTSS11_LOCUS12405</name>
</gene>